<dbReference type="InterPro" id="IPR012292">
    <property type="entry name" value="Globin/Proto"/>
</dbReference>
<dbReference type="GO" id="GO:0020037">
    <property type="term" value="F:heme binding"/>
    <property type="evidence" value="ECO:0007669"/>
    <property type="project" value="InterPro"/>
</dbReference>
<name>A0A8J4A0Q7_9ACTN</name>
<keyword evidence="6" id="KW-0561">Oxygen transport</keyword>
<evidence type="ECO:0000256" key="1">
    <source>
        <dbReference type="ARBA" id="ARBA00009660"/>
    </source>
</evidence>
<comment type="cofactor">
    <cofactor evidence="7">
        <name>heme</name>
        <dbReference type="ChEBI" id="CHEBI:30413"/>
    </cofactor>
    <text evidence="7">Binds 1 heme group per subunit.</text>
</comment>
<evidence type="ECO:0000256" key="6">
    <source>
        <dbReference type="PIRNR" id="PIRNR002030"/>
    </source>
</evidence>
<dbReference type="PIRSF" id="PIRSF002030">
    <property type="entry name" value="Globin_Protozoa/Cyanobacteria"/>
    <property type="match status" value="1"/>
</dbReference>
<dbReference type="InterPro" id="IPR001486">
    <property type="entry name" value="Hemoglobin_trunc"/>
</dbReference>
<dbReference type="Proteomes" id="UP000635606">
    <property type="component" value="Unassembled WGS sequence"/>
</dbReference>
<proteinExistence type="inferred from homology"/>
<keyword evidence="10" id="KW-1185">Reference proteome</keyword>
<dbReference type="GO" id="GO:0019825">
    <property type="term" value="F:oxygen binding"/>
    <property type="evidence" value="ECO:0007669"/>
    <property type="project" value="InterPro"/>
</dbReference>
<feature type="binding site" description="distal binding residue" evidence="8">
    <location>
        <position position="45"/>
    </location>
    <ligand>
        <name>heme</name>
        <dbReference type="ChEBI" id="CHEBI:30413"/>
    </ligand>
    <ligandPart>
        <name>Fe</name>
        <dbReference type="ChEBI" id="CHEBI:18248"/>
    </ligandPart>
</feature>
<keyword evidence="2 6" id="KW-0813">Transport</keyword>
<dbReference type="Gene3D" id="1.10.490.10">
    <property type="entry name" value="Globins"/>
    <property type="match status" value="1"/>
</dbReference>
<reference evidence="9" key="1">
    <citation type="submission" date="2021-01" db="EMBL/GenBank/DDBJ databases">
        <title>Whole genome shotgun sequence of Virgisporangium ochraceum NBRC 16418.</title>
        <authorList>
            <person name="Komaki H."/>
            <person name="Tamura T."/>
        </authorList>
    </citation>
    <scope>NUCLEOTIDE SEQUENCE</scope>
    <source>
        <strain evidence="9">NBRC 16418</strain>
    </source>
</reference>
<evidence type="ECO:0000313" key="10">
    <source>
        <dbReference type="Proteomes" id="UP000635606"/>
    </source>
</evidence>
<protein>
    <recommendedName>
        <fullName evidence="6">Group 1 truncated hemoglobin</fullName>
    </recommendedName>
</protein>
<evidence type="ECO:0000256" key="4">
    <source>
        <dbReference type="ARBA" id="ARBA00022723"/>
    </source>
</evidence>
<comment type="caution">
    <text evidence="9">The sequence shown here is derived from an EMBL/GenBank/DDBJ whole genome shotgun (WGS) entry which is preliminary data.</text>
</comment>
<keyword evidence="5 6" id="KW-0408">Iron</keyword>
<dbReference type="InterPro" id="IPR016339">
    <property type="entry name" value="Hemoglobin_trunc_I"/>
</dbReference>
<dbReference type="GO" id="GO:0046872">
    <property type="term" value="F:metal ion binding"/>
    <property type="evidence" value="ECO:0007669"/>
    <property type="project" value="UniProtKB-UniRule"/>
</dbReference>
<dbReference type="InterPro" id="IPR009050">
    <property type="entry name" value="Globin-like_sf"/>
</dbReference>
<evidence type="ECO:0000313" key="9">
    <source>
        <dbReference type="EMBL" id="GIJ70791.1"/>
    </source>
</evidence>
<evidence type="ECO:0000256" key="7">
    <source>
        <dbReference type="PIRSR" id="PIRSR002030-1"/>
    </source>
</evidence>
<dbReference type="Pfam" id="PF01152">
    <property type="entry name" value="Bac_globin"/>
    <property type="match status" value="1"/>
</dbReference>
<evidence type="ECO:0000256" key="2">
    <source>
        <dbReference type="ARBA" id="ARBA00022448"/>
    </source>
</evidence>
<feature type="binding site" description="distal binding residue" evidence="8">
    <location>
        <position position="69"/>
    </location>
    <ligand>
        <name>heme</name>
        <dbReference type="ChEBI" id="CHEBI:30413"/>
    </ligand>
    <ligandPart>
        <name>Fe</name>
        <dbReference type="ChEBI" id="CHEBI:18248"/>
    </ligandPart>
</feature>
<dbReference type="RefSeq" id="WP_203930683.1">
    <property type="nucleotide sequence ID" value="NZ_BOPH01000082.1"/>
</dbReference>
<dbReference type="GO" id="GO:0005344">
    <property type="term" value="F:oxygen carrier activity"/>
    <property type="evidence" value="ECO:0007669"/>
    <property type="project" value="UniProtKB-UniRule"/>
</dbReference>
<comment type="similarity">
    <text evidence="1 6">Belongs to the truncated hemoglobin family. Group I subfamily.</text>
</comment>
<organism evidence="9 10">
    <name type="scientific">Virgisporangium ochraceum</name>
    <dbReference type="NCBI Taxonomy" id="65505"/>
    <lineage>
        <taxon>Bacteria</taxon>
        <taxon>Bacillati</taxon>
        <taxon>Actinomycetota</taxon>
        <taxon>Actinomycetes</taxon>
        <taxon>Micromonosporales</taxon>
        <taxon>Micromonosporaceae</taxon>
        <taxon>Virgisporangium</taxon>
    </lineage>
</organism>
<keyword evidence="4 6" id="KW-0479">Metal-binding</keyword>
<accession>A0A8J4A0Q7</accession>
<evidence type="ECO:0000256" key="8">
    <source>
        <dbReference type="PIRSR" id="PIRSR601486-1"/>
    </source>
</evidence>
<dbReference type="CDD" id="cd00454">
    <property type="entry name" value="TrHb1_N"/>
    <property type="match status" value="1"/>
</dbReference>
<sequence length="123" mass="12870">MTIFESIGGAPAVQAAVDDFYVRVLADPELAPYFADVDLARLKAHQRAFIAAAIGGPQMYSGRDMATSHARLGITGEHFDAVVGHLVRTLQDLGVPDETIAQIGASLAPLRDDIVSAPAAAGQ</sequence>
<dbReference type="AlphaFoldDB" id="A0A8J4A0Q7"/>
<evidence type="ECO:0000256" key="5">
    <source>
        <dbReference type="ARBA" id="ARBA00023004"/>
    </source>
</evidence>
<gene>
    <name evidence="9" type="primary">glbN_1</name>
    <name evidence="9" type="ORF">Voc01_057080</name>
</gene>
<feature type="binding site" description="proximal binding residue" evidence="7">
    <location>
        <position position="69"/>
    </location>
    <ligand>
        <name>heme</name>
        <dbReference type="ChEBI" id="CHEBI:30413"/>
    </ligand>
    <ligandPart>
        <name>Fe</name>
        <dbReference type="ChEBI" id="CHEBI:18248"/>
    </ligandPart>
</feature>
<evidence type="ECO:0000256" key="3">
    <source>
        <dbReference type="ARBA" id="ARBA00022617"/>
    </source>
</evidence>
<dbReference type="SUPFAM" id="SSF46458">
    <property type="entry name" value="Globin-like"/>
    <property type="match status" value="1"/>
</dbReference>
<keyword evidence="3 6" id="KW-0349">Heme</keyword>
<dbReference type="EMBL" id="BOPH01000082">
    <property type="protein sequence ID" value="GIJ70791.1"/>
    <property type="molecule type" value="Genomic_DNA"/>
</dbReference>